<organism evidence="1 2">
    <name type="scientific">Pseudomonas inefficax</name>
    <dbReference type="NCBI Taxonomy" id="2078786"/>
    <lineage>
        <taxon>Bacteria</taxon>
        <taxon>Pseudomonadati</taxon>
        <taxon>Pseudomonadota</taxon>
        <taxon>Gammaproteobacteria</taxon>
        <taxon>Pseudomonadales</taxon>
        <taxon>Pseudomonadaceae</taxon>
        <taxon>Pseudomonas</taxon>
    </lineage>
</organism>
<sequence>MSVVVVRTIRTVLEAVNPQSKKNFKKFNLLIPQAYSCSPGMPVGLSKADISGFNTPMPEFISIYPKVNPF</sequence>
<name>A0AAQ1SW82_9PSED</name>
<keyword evidence="2" id="KW-1185">Reference proteome</keyword>
<dbReference type="Proteomes" id="UP000294335">
    <property type="component" value="Unassembled WGS sequence"/>
</dbReference>
<dbReference type="EMBL" id="OPYN01000224">
    <property type="protein sequence ID" value="SPO63875.1"/>
    <property type="molecule type" value="Genomic_DNA"/>
</dbReference>
<dbReference type="AlphaFoldDB" id="A0AAQ1SW82"/>
<gene>
    <name evidence="1" type="ORF">JV551A3_V1_2240108</name>
</gene>
<proteinExistence type="predicted"/>
<accession>A0AAQ1SW82</accession>
<evidence type="ECO:0000313" key="2">
    <source>
        <dbReference type="Proteomes" id="UP000294335"/>
    </source>
</evidence>
<protein>
    <submittedName>
        <fullName evidence="1">Uncharacterized protein</fullName>
    </submittedName>
</protein>
<comment type="caution">
    <text evidence="1">The sequence shown here is derived from an EMBL/GenBank/DDBJ whole genome shotgun (WGS) entry which is preliminary data.</text>
</comment>
<evidence type="ECO:0000313" key="1">
    <source>
        <dbReference type="EMBL" id="SPO63875.1"/>
    </source>
</evidence>
<reference evidence="1 2" key="1">
    <citation type="submission" date="2018-02" db="EMBL/GenBank/DDBJ databases">
        <authorList>
            <person name="Dubost A."/>
        </authorList>
    </citation>
    <scope>NUCLEOTIDE SEQUENCE [LARGE SCALE GENOMIC DNA]</scope>
    <source>
        <strain evidence="2">JV551A3</strain>
    </source>
</reference>